<accession>A0AAD4Q650</accession>
<keyword evidence="1" id="KW-0378">Hydrolase</keyword>
<feature type="domain" description="DNA helicase Pif1-like DEAD-box helicase" evidence="3">
    <location>
        <begin position="288"/>
        <end position="372"/>
    </location>
</feature>
<comment type="catalytic activity">
    <reaction evidence="1">
        <text>ATP + H2O = ADP + phosphate + H(+)</text>
        <dbReference type="Rhea" id="RHEA:13065"/>
        <dbReference type="ChEBI" id="CHEBI:15377"/>
        <dbReference type="ChEBI" id="CHEBI:15378"/>
        <dbReference type="ChEBI" id="CHEBI:30616"/>
        <dbReference type="ChEBI" id="CHEBI:43474"/>
        <dbReference type="ChEBI" id="CHEBI:456216"/>
        <dbReference type="EC" id="5.6.2.3"/>
    </reaction>
</comment>
<dbReference type="SUPFAM" id="SSF52540">
    <property type="entry name" value="P-loop containing nucleoside triphosphate hydrolases"/>
    <property type="match status" value="1"/>
</dbReference>
<keyword evidence="1" id="KW-0227">DNA damage</keyword>
<keyword evidence="5" id="KW-1185">Reference proteome</keyword>
<feature type="compositionally biased region" description="Polar residues" evidence="2">
    <location>
        <begin position="125"/>
        <end position="135"/>
    </location>
</feature>
<feature type="compositionally biased region" description="Acidic residues" evidence="2">
    <location>
        <begin position="108"/>
        <end position="118"/>
    </location>
</feature>
<feature type="region of interest" description="Disordered" evidence="2">
    <location>
        <begin position="108"/>
        <end position="159"/>
    </location>
</feature>
<comment type="cofactor">
    <cofactor evidence="1">
        <name>Mg(2+)</name>
        <dbReference type="ChEBI" id="CHEBI:18420"/>
    </cofactor>
</comment>
<dbReference type="InterPro" id="IPR051055">
    <property type="entry name" value="PIF1_helicase"/>
</dbReference>
<keyword evidence="1" id="KW-0547">Nucleotide-binding</keyword>
<keyword evidence="1 4" id="KW-0347">Helicase</keyword>
<feature type="compositionally biased region" description="Low complexity" evidence="2">
    <location>
        <begin position="189"/>
        <end position="203"/>
    </location>
</feature>
<comment type="caution">
    <text evidence="4">The sequence shown here is derived from an EMBL/GenBank/DDBJ whole genome shotgun (WGS) entry which is preliminary data.</text>
</comment>
<dbReference type="PANTHER" id="PTHR47642">
    <property type="entry name" value="ATP-DEPENDENT DNA HELICASE"/>
    <property type="match status" value="1"/>
</dbReference>
<evidence type="ECO:0000313" key="4">
    <source>
        <dbReference type="EMBL" id="KAH8705326.1"/>
    </source>
</evidence>
<keyword evidence="1" id="KW-0233">DNA recombination</keyword>
<evidence type="ECO:0000256" key="2">
    <source>
        <dbReference type="SAM" id="MobiDB-lite"/>
    </source>
</evidence>
<dbReference type="Gene3D" id="3.40.50.300">
    <property type="entry name" value="P-loop containing nucleotide triphosphate hydrolases"/>
    <property type="match status" value="1"/>
</dbReference>
<dbReference type="GeneID" id="70239560"/>
<reference evidence="4" key="1">
    <citation type="submission" date="2021-12" db="EMBL/GenBank/DDBJ databases">
        <title>Convergent genome expansion in fungi linked to evolution of root-endophyte symbiosis.</title>
        <authorList>
            <consortium name="DOE Joint Genome Institute"/>
            <person name="Ke Y.-H."/>
            <person name="Bonito G."/>
            <person name="Liao H.-L."/>
            <person name="Looney B."/>
            <person name="Rojas-Flechas A."/>
            <person name="Nash J."/>
            <person name="Hameed K."/>
            <person name="Schadt C."/>
            <person name="Martin F."/>
            <person name="Crous P.W."/>
            <person name="Miettinen O."/>
            <person name="Magnuson J.K."/>
            <person name="Labbe J."/>
            <person name="Jacobson D."/>
            <person name="Doktycz M.J."/>
            <person name="Veneault-Fourrey C."/>
            <person name="Kuo A."/>
            <person name="Mondo S."/>
            <person name="Calhoun S."/>
            <person name="Riley R."/>
            <person name="Ohm R."/>
            <person name="LaButti K."/>
            <person name="Andreopoulos B."/>
            <person name="Pangilinan J."/>
            <person name="Nolan M."/>
            <person name="Tritt A."/>
            <person name="Clum A."/>
            <person name="Lipzen A."/>
            <person name="Daum C."/>
            <person name="Barry K."/>
            <person name="Grigoriev I.V."/>
            <person name="Vilgalys R."/>
        </authorList>
    </citation>
    <scope>NUCLEOTIDE SEQUENCE</scope>
    <source>
        <strain evidence="4">PMI_201</strain>
    </source>
</reference>
<dbReference type="InterPro" id="IPR027417">
    <property type="entry name" value="P-loop_NTPase"/>
</dbReference>
<dbReference type="GO" id="GO:0006310">
    <property type="term" value="P:DNA recombination"/>
    <property type="evidence" value="ECO:0007669"/>
    <property type="project" value="UniProtKB-KW"/>
</dbReference>
<dbReference type="EC" id="5.6.2.3" evidence="1"/>
<dbReference type="GO" id="GO:0043139">
    <property type="term" value="F:5'-3' DNA helicase activity"/>
    <property type="evidence" value="ECO:0007669"/>
    <property type="project" value="UniProtKB-EC"/>
</dbReference>
<dbReference type="GO" id="GO:0006281">
    <property type="term" value="P:DNA repair"/>
    <property type="evidence" value="ECO:0007669"/>
    <property type="project" value="UniProtKB-KW"/>
</dbReference>
<keyword evidence="1" id="KW-0234">DNA repair</keyword>
<organism evidence="4 5">
    <name type="scientific">Talaromyces proteolyticus</name>
    <dbReference type="NCBI Taxonomy" id="1131652"/>
    <lineage>
        <taxon>Eukaryota</taxon>
        <taxon>Fungi</taxon>
        <taxon>Dikarya</taxon>
        <taxon>Ascomycota</taxon>
        <taxon>Pezizomycotina</taxon>
        <taxon>Eurotiomycetes</taxon>
        <taxon>Eurotiomycetidae</taxon>
        <taxon>Eurotiales</taxon>
        <taxon>Trichocomaceae</taxon>
        <taxon>Talaromyces</taxon>
        <taxon>Talaromyces sect. Bacilispori</taxon>
    </lineage>
</organism>
<dbReference type="GO" id="GO:0000723">
    <property type="term" value="P:telomere maintenance"/>
    <property type="evidence" value="ECO:0007669"/>
    <property type="project" value="InterPro"/>
</dbReference>
<dbReference type="PANTHER" id="PTHR47642:SF5">
    <property type="entry name" value="ATP-DEPENDENT DNA HELICASE"/>
    <property type="match status" value="1"/>
</dbReference>
<dbReference type="InterPro" id="IPR010285">
    <property type="entry name" value="DNA_helicase_pif1-like_DEAD"/>
</dbReference>
<keyword evidence="1" id="KW-0067">ATP-binding</keyword>
<proteinExistence type="inferred from homology"/>
<feature type="region of interest" description="Disordered" evidence="2">
    <location>
        <begin position="181"/>
        <end position="255"/>
    </location>
</feature>
<dbReference type="GO" id="GO:0005524">
    <property type="term" value="F:ATP binding"/>
    <property type="evidence" value="ECO:0007669"/>
    <property type="project" value="UniProtKB-KW"/>
</dbReference>
<gene>
    <name evidence="4" type="ORF">BGW36DRAFT_11866</name>
</gene>
<comment type="similarity">
    <text evidence="1">Belongs to the helicase family.</text>
</comment>
<evidence type="ECO:0000259" key="3">
    <source>
        <dbReference type="Pfam" id="PF05970"/>
    </source>
</evidence>
<protein>
    <recommendedName>
        <fullName evidence="1">ATP-dependent DNA helicase</fullName>
        <ecNumber evidence="1">5.6.2.3</ecNumber>
    </recommendedName>
</protein>
<dbReference type="RefSeq" id="XP_046077947.1">
    <property type="nucleotide sequence ID" value="XM_046209273.1"/>
</dbReference>
<evidence type="ECO:0000313" key="5">
    <source>
        <dbReference type="Proteomes" id="UP001201262"/>
    </source>
</evidence>
<dbReference type="GO" id="GO:0016787">
    <property type="term" value="F:hydrolase activity"/>
    <property type="evidence" value="ECO:0007669"/>
    <property type="project" value="UniProtKB-KW"/>
</dbReference>
<sequence>MYFPSQRLRGVVFIQPLFLNSRTFALPRFSTCPGNKPTFTMFHKAVKEHPRPMKPLNSNTGLLNSNSFSTSKTNASVAGAKRKFDMANSGLSMLGSLHNEVYFDENDFDDDDDLDFEAPDPLPPSQKTASVSNSFSKREGTSGDTPSYPDLSHISTGSTVPVSRAASFQDDVKYPELSQLDQTHREAVSQSSAPIPWSSSPPSHHLPPPQKRRILPWGDNESYTCRKDPVTPAPQRTVTKKSEMPWNKTASAVKDEQKELRKLSKKKMASVGDNQKQNPRERVASLFLSDEQRGVLEAVVDKGKSIFFTGSAGTGKSVLMREIIKKLRDKYRREPDRVAVTASTGLAACNIEGVTLHSFAGIGLGKEPAAELVKKASNNFYNISGIILIPNRLKRIKRLGIVGCGQRF</sequence>
<name>A0AAD4Q650_9EURO</name>
<dbReference type="AlphaFoldDB" id="A0AAD4Q650"/>
<evidence type="ECO:0000256" key="1">
    <source>
        <dbReference type="RuleBase" id="RU363044"/>
    </source>
</evidence>
<dbReference type="EMBL" id="JAJTJA010000001">
    <property type="protein sequence ID" value="KAH8705326.1"/>
    <property type="molecule type" value="Genomic_DNA"/>
</dbReference>
<dbReference type="Pfam" id="PF05970">
    <property type="entry name" value="PIF1"/>
    <property type="match status" value="1"/>
</dbReference>
<dbReference type="Proteomes" id="UP001201262">
    <property type="component" value="Unassembled WGS sequence"/>
</dbReference>